<dbReference type="Pfam" id="PF02113">
    <property type="entry name" value="Peptidase_S13"/>
    <property type="match status" value="2"/>
</dbReference>
<evidence type="ECO:0000313" key="4">
    <source>
        <dbReference type="EMBL" id="GAA2737367.1"/>
    </source>
</evidence>
<dbReference type="Proteomes" id="UP001501326">
    <property type="component" value="Unassembled WGS sequence"/>
</dbReference>
<dbReference type="GO" id="GO:0004180">
    <property type="term" value="F:carboxypeptidase activity"/>
    <property type="evidence" value="ECO:0007669"/>
    <property type="project" value="UniProtKB-KW"/>
</dbReference>
<gene>
    <name evidence="4" type="primary">dacB_2</name>
    <name evidence="4" type="ORF">GCM10009867_24230</name>
</gene>
<evidence type="ECO:0000256" key="2">
    <source>
        <dbReference type="ARBA" id="ARBA00022801"/>
    </source>
</evidence>
<feature type="signal peptide" evidence="3">
    <location>
        <begin position="1"/>
        <end position="28"/>
    </location>
</feature>
<name>A0ABN3UQU1_9MICO</name>
<sequence>MRKARRWLAVGAAAAVAVTGLAASPAQAVPISPDPSTPTVVFRPAEHRIRTMLDDRVTTARFGTSFTGAVVDAATGRVVWTRNGTTGLMPASTTKLVTATAALRVFDASHRFVTTVKRGPWSDQVILVGSGDPSFSSAQVAALAATTASAMKASGRTTVRVYADDYLFPAPSLATGWKSSYVPADTTWLRALVVDGRQNADTSIDAARLFAAELTANGLTVAKVGRGRAAVDAPVLATSAGATVGQIVTPMLLDSDNEHAEALHRLVSIRTGHGNTWEQAQAAQTAVLTTERLSATALHDGSGLSRSGRLSGLQLARIMANAFEPGNTTRLSLLRSEKGLPVSGRTGTLKASIGRFTTTESTCAVGRVHAKTGTLSDAVALAGWTVGGDGQVKTFAFVVNGKDASLSLKQGLDMLAATVTGCY</sequence>
<dbReference type="InterPro" id="IPR012338">
    <property type="entry name" value="Beta-lactam/transpept-like"/>
</dbReference>
<comment type="similarity">
    <text evidence="1">Belongs to the peptidase S13 family.</text>
</comment>
<keyword evidence="4" id="KW-0121">Carboxypeptidase</keyword>
<dbReference type="PRINTS" id="PR00922">
    <property type="entry name" value="DADACBPTASE3"/>
</dbReference>
<keyword evidence="4" id="KW-0645">Protease</keyword>
<dbReference type="SUPFAM" id="SSF56601">
    <property type="entry name" value="beta-lactamase/transpeptidase-like"/>
    <property type="match status" value="1"/>
</dbReference>
<dbReference type="Gene3D" id="3.50.80.20">
    <property type="entry name" value="D-Ala-D-Ala carboxypeptidase C, peptidase S13"/>
    <property type="match status" value="1"/>
</dbReference>
<evidence type="ECO:0000256" key="1">
    <source>
        <dbReference type="ARBA" id="ARBA00006096"/>
    </source>
</evidence>
<keyword evidence="3" id="KW-0732">Signal</keyword>
<accession>A0ABN3UQU1</accession>
<dbReference type="PANTHER" id="PTHR30023:SF0">
    <property type="entry name" value="PENICILLIN-SENSITIVE CARBOXYPEPTIDASE A"/>
    <property type="match status" value="1"/>
</dbReference>
<dbReference type="Gene3D" id="3.40.710.10">
    <property type="entry name" value="DD-peptidase/beta-lactamase superfamily"/>
    <property type="match status" value="2"/>
</dbReference>
<dbReference type="EMBL" id="BAAARN010000003">
    <property type="protein sequence ID" value="GAA2737367.1"/>
    <property type="molecule type" value="Genomic_DNA"/>
</dbReference>
<proteinExistence type="inferred from homology"/>
<evidence type="ECO:0000256" key="3">
    <source>
        <dbReference type="SAM" id="SignalP"/>
    </source>
</evidence>
<keyword evidence="5" id="KW-1185">Reference proteome</keyword>
<keyword evidence="2" id="KW-0378">Hydrolase</keyword>
<comment type="caution">
    <text evidence="4">The sequence shown here is derived from an EMBL/GenBank/DDBJ whole genome shotgun (WGS) entry which is preliminary data.</text>
</comment>
<reference evidence="4 5" key="1">
    <citation type="journal article" date="2019" name="Int. J. Syst. Evol. Microbiol.">
        <title>The Global Catalogue of Microorganisms (GCM) 10K type strain sequencing project: providing services to taxonomists for standard genome sequencing and annotation.</title>
        <authorList>
            <consortium name="The Broad Institute Genomics Platform"/>
            <consortium name="The Broad Institute Genome Sequencing Center for Infectious Disease"/>
            <person name="Wu L."/>
            <person name="Ma J."/>
        </authorList>
    </citation>
    <scope>NUCLEOTIDE SEQUENCE [LARGE SCALE GENOMIC DNA]</scope>
    <source>
        <strain evidence="4 5">JCM 16378</strain>
    </source>
</reference>
<organism evidence="4 5">
    <name type="scientific">Pedococcus aerophilus</name>
    <dbReference type="NCBI Taxonomy" id="436356"/>
    <lineage>
        <taxon>Bacteria</taxon>
        <taxon>Bacillati</taxon>
        <taxon>Actinomycetota</taxon>
        <taxon>Actinomycetes</taxon>
        <taxon>Micrococcales</taxon>
        <taxon>Intrasporangiaceae</taxon>
        <taxon>Pedococcus</taxon>
    </lineage>
</organism>
<evidence type="ECO:0000313" key="5">
    <source>
        <dbReference type="Proteomes" id="UP001501326"/>
    </source>
</evidence>
<dbReference type="InterPro" id="IPR000667">
    <property type="entry name" value="Peptidase_S13"/>
</dbReference>
<dbReference type="PANTHER" id="PTHR30023">
    <property type="entry name" value="D-ALANYL-D-ALANINE CARBOXYPEPTIDASE"/>
    <property type="match status" value="1"/>
</dbReference>
<protein>
    <submittedName>
        <fullName evidence="4">D-alanyl-D-alanine carboxypeptidase/D-alanyl-D-alanine-endopeptidase</fullName>
    </submittedName>
</protein>
<feature type="chain" id="PRO_5046257278" evidence="3">
    <location>
        <begin position="29"/>
        <end position="423"/>
    </location>
</feature>